<keyword evidence="2" id="KW-0472">Membrane</keyword>
<feature type="transmembrane region" description="Helical" evidence="2">
    <location>
        <begin position="6"/>
        <end position="27"/>
    </location>
</feature>
<dbReference type="EMBL" id="JABANP010000022">
    <property type="protein sequence ID" value="KAF4695299.1"/>
    <property type="molecule type" value="Genomic_DNA"/>
</dbReference>
<accession>A0A7J6PGS1</accession>
<feature type="transmembrane region" description="Helical" evidence="2">
    <location>
        <begin position="458"/>
        <end position="483"/>
    </location>
</feature>
<sequence>MSTLPVRLSPLQLAGVALGLSWAILALRPREKAMRLDTRMKRNAAPYPRNVFKKRYIPPASPVTSCRLSLNSAKSWSRRGGGVTTMQFIRTASDQSKLAAMRRMREDESRTAMLKCLFIAIGIVFAVSMFLGTLLPLRDNIVGNPWGEVPPAKPVVQVDAPTKMSGSIYNTYKARTLLVVAAAAISITLWGCDLPDTGTCTQDIGHDRFISIKRQNDDPDHGPFELDSFSCGQGKAFTRVYLSRSQDLMQLFTPPEASGLTTCKDIFDAALAHAEDVRRRKQKKFWFDGSKKVTWEGVLNTLCITAEGTDDTGGVMSVSQCTTAELSVDIATAVVGCWLVFDTVDGILLAGVWGGGQLRPQRWNGVHIRIRCSAKDQADTGEGPSPGAEGKRGRRETGALLSVKLNDRIMQLAAMALPATAPVPLAVACIPIVIPLTIEVDRMGFPLTDAGKSAMKGLLISSVLQGSLGVIEFLMGDLVTGFVNTLMAGIGMYSTQPQGVSWLPSYTIICFINGSIQFLGLIERFAYGHGPIFAGAAPLIVNYLHLAAILHPVLNMASVYYGWTLLKELRDSYIAGATNVNNVSPDRLRGDSSRNEGSGIDRGVFGTQGSTFQAFSGEGFRLGDSSPGREGAAAAAQPSTEGMPTADDNDIHFD</sequence>
<dbReference type="AlphaFoldDB" id="A0A7J6PGS1"/>
<feature type="transmembrane region" description="Helical" evidence="2">
    <location>
        <begin position="503"/>
        <end position="522"/>
    </location>
</feature>
<evidence type="ECO:0000256" key="2">
    <source>
        <dbReference type="SAM" id="Phobius"/>
    </source>
</evidence>
<evidence type="ECO:0000313" key="4">
    <source>
        <dbReference type="Proteomes" id="UP000541610"/>
    </source>
</evidence>
<name>A0A7J6PGS1_PEROL</name>
<evidence type="ECO:0000256" key="1">
    <source>
        <dbReference type="SAM" id="MobiDB-lite"/>
    </source>
</evidence>
<feature type="region of interest" description="Disordered" evidence="1">
    <location>
        <begin position="375"/>
        <end position="394"/>
    </location>
</feature>
<feature type="transmembrane region" description="Helical" evidence="2">
    <location>
        <begin position="412"/>
        <end position="438"/>
    </location>
</feature>
<proteinExistence type="predicted"/>
<evidence type="ECO:0000313" key="3">
    <source>
        <dbReference type="EMBL" id="KAF4695299.1"/>
    </source>
</evidence>
<keyword evidence="2" id="KW-1133">Transmembrane helix</keyword>
<feature type="transmembrane region" description="Helical" evidence="2">
    <location>
        <begin position="112"/>
        <end position="135"/>
    </location>
</feature>
<dbReference type="Proteomes" id="UP000541610">
    <property type="component" value="Unassembled WGS sequence"/>
</dbReference>
<comment type="caution">
    <text evidence="3">The sequence shown here is derived from an EMBL/GenBank/DDBJ whole genome shotgun (WGS) entry which is preliminary data.</text>
</comment>
<protein>
    <submittedName>
        <fullName evidence="3">Uncharacterized protein</fullName>
    </submittedName>
</protein>
<gene>
    <name evidence="3" type="ORF">FOZ60_005164</name>
</gene>
<keyword evidence="2" id="KW-0812">Transmembrane</keyword>
<reference evidence="3 4" key="1">
    <citation type="submission" date="2020-04" db="EMBL/GenBank/DDBJ databases">
        <title>Perkinsus olseni comparative genomics.</title>
        <authorList>
            <person name="Bogema D.R."/>
        </authorList>
    </citation>
    <scope>NUCLEOTIDE SEQUENCE [LARGE SCALE GENOMIC DNA]</scope>
    <source>
        <strain evidence="3">00978-12</strain>
    </source>
</reference>
<dbReference type="OrthoDB" id="441804at2759"/>
<feature type="region of interest" description="Disordered" evidence="1">
    <location>
        <begin position="584"/>
        <end position="654"/>
    </location>
</feature>
<feature type="transmembrane region" description="Helical" evidence="2">
    <location>
        <begin position="543"/>
        <end position="563"/>
    </location>
</feature>
<organism evidence="3 4">
    <name type="scientific">Perkinsus olseni</name>
    <name type="common">Perkinsus atlanticus</name>
    <dbReference type="NCBI Taxonomy" id="32597"/>
    <lineage>
        <taxon>Eukaryota</taxon>
        <taxon>Sar</taxon>
        <taxon>Alveolata</taxon>
        <taxon>Perkinsozoa</taxon>
        <taxon>Perkinsea</taxon>
        <taxon>Perkinsida</taxon>
        <taxon>Perkinsidae</taxon>
        <taxon>Perkinsus</taxon>
    </lineage>
</organism>